<name>A0A917F3M4_9HYPH</name>
<sequence>MTAPATPANATSHTGGSVLRTSTRLGILGAVLTVMVWTNWIVSTRFMMQAQHPLSASLLSFIRFGTAAILLAPAWWRFRIYPRQSPPLALLGLMAAGLPYQFMVLWGLHYAPASEAGPLLAGTLPLFIALLSAVFLRERITLYRAIGVGLITQGVIAVLGQGLFDFAAGTWKGHLAILAAAGAWSVYTIAFRYSRLTGLEAAAFVGLWSVIVLLPFTAADIWVEIQNAPAATLAHQFLTQGLLAGVLALLTYTTAVRHLGASRATALTALTPPMALLVGMLLLGERPGLWQMAGCALIVCGVVAASGVLGTRSRPS</sequence>
<evidence type="ECO:0000313" key="9">
    <source>
        <dbReference type="Proteomes" id="UP000606044"/>
    </source>
</evidence>
<feature type="transmembrane region" description="Helical" evidence="6">
    <location>
        <begin position="54"/>
        <end position="76"/>
    </location>
</feature>
<gene>
    <name evidence="8" type="ORF">GCM10007301_03080</name>
</gene>
<feature type="domain" description="EamA" evidence="7">
    <location>
        <begin position="172"/>
        <end position="304"/>
    </location>
</feature>
<keyword evidence="5 6" id="KW-0472">Membrane</keyword>
<evidence type="ECO:0000313" key="8">
    <source>
        <dbReference type="EMBL" id="GGF47068.1"/>
    </source>
</evidence>
<dbReference type="EMBL" id="BMCT01000001">
    <property type="protein sequence ID" value="GGF47068.1"/>
    <property type="molecule type" value="Genomic_DNA"/>
</dbReference>
<keyword evidence="4 6" id="KW-1133">Transmembrane helix</keyword>
<evidence type="ECO:0000256" key="6">
    <source>
        <dbReference type="SAM" id="Phobius"/>
    </source>
</evidence>
<evidence type="ECO:0000256" key="4">
    <source>
        <dbReference type="ARBA" id="ARBA00022989"/>
    </source>
</evidence>
<keyword evidence="2" id="KW-1003">Cell membrane</keyword>
<evidence type="ECO:0000256" key="3">
    <source>
        <dbReference type="ARBA" id="ARBA00022692"/>
    </source>
</evidence>
<evidence type="ECO:0000256" key="2">
    <source>
        <dbReference type="ARBA" id="ARBA00022475"/>
    </source>
</evidence>
<organism evidence="8 9">
    <name type="scientific">Azorhizobium oxalatiphilum</name>
    <dbReference type="NCBI Taxonomy" id="980631"/>
    <lineage>
        <taxon>Bacteria</taxon>
        <taxon>Pseudomonadati</taxon>
        <taxon>Pseudomonadota</taxon>
        <taxon>Alphaproteobacteria</taxon>
        <taxon>Hyphomicrobiales</taxon>
        <taxon>Xanthobacteraceae</taxon>
        <taxon>Azorhizobium</taxon>
    </lineage>
</organism>
<feature type="domain" description="EamA" evidence="7">
    <location>
        <begin position="25"/>
        <end position="159"/>
    </location>
</feature>
<accession>A0A917F3M4</accession>
<feature type="transmembrane region" description="Helical" evidence="6">
    <location>
        <begin position="264"/>
        <end position="283"/>
    </location>
</feature>
<dbReference type="Gene3D" id="1.10.3730.20">
    <property type="match status" value="2"/>
</dbReference>
<feature type="transmembrane region" description="Helical" evidence="6">
    <location>
        <begin position="116"/>
        <end position="136"/>
    </location>
</feature>
<dbReference type="Proteomes" id="UP000606044">
    <property type="component" value="Unassembled WGS sequence"/>
</dbReference>
<dbReference type="InterPro" id="IPR051258">
    <property type="entry name" value="Diverse_Substrate_Transporter"/>
</dbReference>
<dbReference type="PANTHER" id="PTHR42920:SF11">
    <property type="entry name" value="INNER MEMBRANE PROTEIN YTFF"/>
    <property type="match status" value="1"/>
</dbReference>
<feature type="transmembrane region" description="Helical" evidence="6">
    <location>
        <begin position="234"/>
        <end position="252"/>
    </location>
</feature>
<feature type="transmembrane region" description="Helical" evidence="6">
    <location>
        <begin position="88"/>
        <end position="110"/>
    </location>
</feature>
<dbReference type="GO" id="GO:0005886">
    <property type="term" value="C:plasma membrane"/>
    <property type="evidence" value="ECO:0007669"/>
    <property type="project" value="UniProtKB-SubCell"/>
</dbReference>
<protein>
    <submittedName>
        <fullName evidence="8">Membrane protein</fullName>
    </submittedName>
</protein>
<dbReference type="SUPFAM" id="SSF103481">
    <property type="entry name" value="Multidrug resistance efflux transporter EmrE"/>
    <property type="match status" value="2"/>
</dbReference>
<feature type="transmembrane region" description="Helical" evidence="6">
    <location>
        <begin position="175"/>
        <end position="194"/>
    </location>
</feature>
<comment type="subcellular location">
    <subcellularLocation>
        <location evidence="1">Cell membrane</location>
        <topology evidence="1">Multi-pass membrane protein</topology>
    </subcellularLocation>
</comment>
<dbReference type="RefSeq" id="WP_188574746.1">
    <property type="nucleotide sequence ID" value="NZ_BMCT01000001.1"/>
</dbReference>
<reference evidence="8" key="2">
    <citation type="submission" date="2020-09" db="EMBL/GenBank/DDBJ databases">
        <authorList>
            <person name="Sun Q."/>
            <person name="Sedlacek I."/>
        </authorList>
    </citation>
    <scope>NUCLEOTIDE SEQUENCE</scope>
    <source>
        <strain evidence="8">CCM 7897</strain>
    </source>
</reference>
<feature type="transmembrane region" description="Helical" evidence="6">
    <location>
        <begin position="25"/>
        <end position="42"/>
    </location>
</feature>
<reference evidence="8" key="1">
    <citation type="journal article" date="2014" name="Int. J. Syst. Evol. Microbiol.">
        <title>Complete genome sequence of Corynebacterium casei LMG S-19264T (=DSM 44701T), isolated from a smear-ripened cheese.</title>
        <authorList>
            <consortium name="US DOE Joint Genome Institute (JGI-PGF)"/>
            <person name="Walter F."/>
            <person name="Albersmeier A."/>
            <person name="Kalinowski J."/>
            <person name="Ruckert C."/>
        </authorList>
    </citation>
    <scope>NUCLEOTIDE SEQUENCE</scope>
    <source>
        <strain evidence="8">CCM 7897</strain>
    </source>
</reference>
<evidence type="ECO:0000259" key="7">
    <source>
        <dbReference type="Pfam" id="PF00892"/>
    </source>
</evidence>
<feature type="transmembrane region" description="Helical" evidence="6">
    <location>
        <begin position="143"/>
        <end position="163"/>
    </location>
</feature>
<proteinExistence type="predicted"/>
<dbReference type="InterPro" id="IPR037185">
    <property type="entry name" value="EmrE-like"/>
</dbReference>
<dbReference type="PANTHER" id="PTHR42920">
    <property type="entry name" value="OS03G0707200 PROTEIN-RELATED"/>
    <property type="match status" value="1"/>
</dbReference>
<evidence type="ECO:0000256" key="5">
    <source>
        <dbReference type="ARBA" id="ARBA00023136"/>
    </source>
</evidence>
<dbReference type="AlphaFoldDB" id="A0A917F3M4"/>
<comment type="caution">
    <text evidence="8">The sequence shown here is derived from an EMBL/GenBank/DDBJ whole genome shotgun (WGS) entry which is preliminary data.</text>
</comment>
<keyword evidence="3 6" id="KW-0812">Transmembrane</keyword>
<keyword evidence="9" id="KW-1185">Reference proteome</keyword>
<feature type="transmembrane region" description="Helical" evidence="6">
    <location>
        <begin position="201"/>
        <end position="222"/>
    </location>
</feature>
<evidence type="ECO:0000256" key="1">
    <source>
        <dbReference type="ARBA" id="ARBA00004651"/>
    </source>
</evidence>
<feature type="transmembrane region" description="Helical" evidence="6">
    <location>
        <begin position="289"/>
        <end position="310"/>
    </location>
</feature>
<dbReference type="InterPro" id="IPR000620">
    <property type="entry name" value="EamA_dom"/>
</dbReference>
<dbReference type="Pfam" id="PF00892">
    <property type="entry name" value="EamA"/>
    <property type="match status" value="2"/>
</dbReference>